<dbReference type="OrthoDB" id="9794368at2"/>
<evidence type="ECO:0000259" key="8">
    <source>
        <dbReference type="PROSITE" id="PS51096"/>
    </source>
</evidence>
<evidence type="ECO:0000256" key="1">
    <source>
        <dbReference type="ARBA" id="ARBA00004496"/>
    </source>
</evidence>
<dbReference type="GO" id="GO:0016020">
    <property type="term" value="C:membrane"/>
    <property type="evidence" value="ECO:0007669"/>
    <property type="project" value="InterPro"/>
</dbReference>
<dbReference type="PROSITE" id="PS51096">
    <property type="entry name" value="PTS_EIIA_TYPE_4"/>
    <property type="match status" value="1"/>
</dbReference>
<dbReference type="InterPro" id="IPR036662">
    <property type="entry name" value="PTS_EIIA_man-typ_sf"/>
</dbReference>
<accession>A0A250ID06</accession>
<evidence type="ECO:0000256" key="6">
    <source>
        <dbReference type="ARBA" id="ARBA00022683"/>
    </source>
</evidence>
<keyword evidence="3" id="KW-0963">Cytoplasm</keyword>
<dbReference type="InterPro" id="IPR033887">
    <property type="entry name" value="PTS_IIA_man"/>
</dbReference>
<evidence type="ECO:0000256" key="2">
    <source>
        <dbReference type="ARBA" id="ARBA00022448"/>
    </source>
</evidence>
<protein>
    <submittedName>
        <fullName evidence="9">PTS mannose IIA component</fullName>
    </submittedName>
</protein>
<dbReference type="AlphaFoldDB" id="A0A250ID06"/>
<dbReference type="SUPFAM" id="SSF53062">
    <property type="entry name" value="PTS system fructose IIA component-like"/>
    <property type="match status" value="1"/>
</dbReference>
<evidence type="ECO:0000256" key="7">
    <source>
        <dbReference type="ARBA" id="ARBA00022777"/>
    </source>
</evidence>
<evidence type="ECO:0000313" key="9">
    <source>
        <dbReference type="EMBL" id="ATB28836.1"/>
    </source>
</evidence>
<dbReference type="KEGG" id="mbd:MEBOL_002285"/>
<sequence>MVGLVVASHGRLADELVTTAEQIVGKLPAVATCNIEPGTSLEDLRAKMRRAVAEVDQGDGVIVMADLFGGTPCKESLMMCSERCQGLLEVLAGVNLPMLLKANSLRSEQMPLAEMAVQLASHGQRNITCASALLREAQQRQQQQAAPRT</sequence>
<keyword evidence="2" id="KW-0813">Transport</keyword>
<keyword evidence="6" id="KW-0598">Phosphotransferase system</keyword>
<dbReference type="GO" id="GO:0005737">
    <property type="term" value="C:cytoplasm"/>
    <property type="evidence" value="ECO:0007669"/>
    <property type="project" value="UniProtKB-SubCell"/>
</dbReference>
<dbReference type="EMBL" id="CP022163">
    <property type="protein sequence ID" value="ATB28836.1"/>
    <property type="molecule type" value="Genomic_DNA"/>
</dbReference>
<dbReference type="RefSeq" id="WP_095982720.1">
    <property type="nucleotide sequence ID" value="NZ_CP022163.1"/>
</dbReference>
<dbReference type="InterPro" id="IPR051471">
    <property type="entry name" value="Bacterial_PTS_sugar_comp"/>
</dbReference>
<dbReference type="CDD" id="cd00006">
    <property type="entry name" value="PTS_IIA_man"/>
    <property type="match status" value="1"/>
</dbReference>
<keyword evidence="5" id="KW-0808">Transferase</keyword>
<keyword evidence="10" id="KW-1185">Reference proteome</keyword>
<dbReference type="GO" id="GO:0016301">
    <property type="term" value="F:kinase activity"/>
    <property type="evidence" value="ECO:0007669"/>
    <property type="project" value="UniProtKB-KW"/>
</dbReference>
<comment type="subcellular location">
    <subcellularLocation>
        <location evidence="1">Cytoplasm</location>
    </subcellularLocation>
</comment>
<reference evidence="9 10" key="1">
    <citation type="submission" date="2017-06" db="EMBL/GenBank/DDBJ databases">
        <authorList>
            <person name="Kim H.J."/>
            <person name="Triplett B.A."/>
        </authorList>
    </citation>
    <scope>NUCLEOTIDE SEQUENCE [LARGE SCALE GENOMIC DNA]</scope>
    <source>
        <strain evidence="9 10">DSM 14713</strain>
    </source>
</reference>
<dbReference type="Proteomes" id="UP000217289">
    <property type="component" value="Chromosome"/>
</dbReference>
<feature type="domain" description="PTS EIIA type-4" evidence="8">
    <location>
        <begin position="1"/>
        <end position="127"/>
    </location>
</feature>
<dbReference type="Gene3D" id="3.40.50.510">
    <property type="entry name" value="Phosphotransferase system, mannose-type IIA component"/>
    <property type="match status" value="1"/>
</dbReference>
<keyword evidence="7" id="KW-0418">Kinase</keyword>
<evidence type="ECO:0000256" key="5">
    <source>
        <dbReference type="ARBA" id="ARBA00022679"/>
    </source>
</evidence>
<gene>
    <name evidence="9" type="ORF">MEBOL_002285</name>
</gene>
<dbReference type="InterPro" id="IPR004701">
    <property type="entry name" value="PTS_EIIA_man-typ"/>
</dbReference>
<organism evidence="9 10">
    <name type="scientific">Melittangium boletus DSM 14713</name>
    <dbReference type="NCBI Taxonomy" id="1294270"/>
    <lineage>
        <taxon>Bacteria</taxon>
        <taxon>Pseudomonadati</taxon>
        <taxon>Myxococcota</taxon>
        <taxon>Myxococcia</taxon>
        <taxon>Myxococcales</taxon>
        <taxon>Cystobacterineae</taxon>
        <taxon>Archangiaceae</taxon>
        <taxon>Melittangium</taxon>
    </lineage>
</organism>
<evidence type="ECO:0000256" key="4">
    <source>
        <dbReference type="ARBA" id="ARBA00022597"/>
    </source>
</evidence>
<name>A0A250ID06_9BACT</name>
<keyword evidence="4" id="KW-0762">Sugar transport</keyword>
<dbReference type="Pfam" id="PF03610">
    <property type="entry name" value="EIIA-man"/>
    <property type="match status" value="1"/>
</dbReference>
<dbReference type="PANTHER" id="PTHR33799:SF1">
    <property type="entry name" value="PTS SYSTEM MANNOSE-SPECIFIC EIIAB COMPONENT-RELATED"/>
    <property type="match status" value="1"/>
</dbReference>
<dbReference type="PANTHER" id="PTHR33799">
    <property type="entry name" value="PTS PERMEASE-RELATED-RELATED"/>
    <property type="match status" value="1"/>
</dbReference>
<dbReference type="GO" id="GO:0009401">
    <property type="term" value="P:phosphoenolpyruvate-dependent sugar phosphotransferase system"/>
    <property type="evidence" value="ECO:0007669"/>
    <property type="project" value="UniProtKB-KW"/>
</dbReference>
<evidence type="ECO:0000313" key="10">
    <source>
        <dbReference type="Proteomes" id="UP000217289"/>
    </source>
</evidence>
<evidence type="ECO:0000256" key="3">
    <source>
        <dbReference type="ARBA" id="ARBA00022490"/>
    </source>
</evidence>
<proteinExistence type="predicted"/>